<dbReference type="PANTHER" id="PTHR35317">
    <property type="entry name" value="OS04G0629600 PROTEIN"/>
    <property type="match status" value="1"/>
</dbReference>
<evidence type="ECO:0008006" key="4">
    <source>
        <dbReference type="Google" id="ProtNLM"/>
    </source>
</evidence>
<keyword evidence="2" id="KW-1185">Reference proteome</keyword>
<evidence type="ECO:0000256" key="1">
    <source>
        <dbReference type="SAM" id="MobiDB-lite"/>
    </source>
</evidence>
<reference evidence="3" key="2">
    <citation type="submission" date="2025-08" db="UniProtKB">
        <authorList>
            <consortium name="RefSeq"/>
        </authorList>
    </citation>
    <scope>IDENTIFICATION</scope>
</reference>
<protein>
    <recommendedName>
        <fullName evidence="4">DUF4219 domain-containing protein</fullName>
    </recommendedName>
</protein>
<dbReference type="PANTHER" id="PTHR35317:SF31">
    <property type="entry name" value="DUF4219 DOMAIN-CONTAINING PROTEIN"/>
    <property type="match status" value="1"/>
</dbReference>
<feature type="region of interest" description="Disordered" evidence="1">
    <location>
        <begin position="206"/>
        <end position="258"/>
    </location>
</feature>
<dbReference type="Proteomes" id="UP000818029">
    <property type="component" value="Chromosome D12"/>
</dbReference>
<gene>
    <name evidence="3" type="primary">LOC107921561</name>
</gene>
<name>A0A1U8KWU1_GOSHI</name>
<sequence>MSSLGFSLAPPPVFNGEGYHIWVVKMKTYLQAFDPWEVVKADLEPPPLRANPTVAQIRQHPDDRAKGYNAMSCIQNNMPDLIFTRIMACETPKQAWDKLKEEFQGTEKTKQQKLLNLRKDFENLKMKELETVKQYSDRIITVVNNIRLLGDQFSEARIVEKVISTLPERYEAKISSLEDSRDLSSIYLTELISVLYAQEQRRASRQKEHHKGVFQANSRPTSSSSSYKRKKTWLKKPKRDEARRRYPPCSHCKRISHL</sequence>
<accession>A0A1U8KWU1</accession>
<organism evidence="2 3">
    <name type="scientific">Gossypium hirsutum</name>
    <name type="common">Upland cotton</name>
    <name type="synonym">Gossypium mexicanum</name>
    <dbReference type="NCBI Taxonomy" id="3635"/>
    <lineage>
        <taxon>Eukaryota</taxon>
        <taxon>Viridiplantae</taxon>
        <taxon>Streptophyta</taxon>
        <taxon>Embryophyta</taxon>
        <taxon>Tracheophyta</taxon>
        <taxon>Spermatophyta</taxon>
        <taxon>Magnoliopsida</taxon>
        <taxon>eudicotyledons</taxon>
        <taxon>Gunneridae</taxon>
        <taxon>Pentapetalae</taxon>
        <taxon>rosids</taxon>
        <taxon>malvids</taxon>
        <taxon>Malvales</taxon>
        <taxon>Malvaceae</taxon>
        <taxon>Malvoideae</taxon>
        <taxon>Gossypium</taxon>
    </lineage>
</organism>
<feature type="compositionally biased region" description="Basic residues" evidence="1">
    <location>
        <begin position="227"/>
        <end position="237"/>
    </location>
</feature>
<proteinExistence type="predicted"/>
<dbReference type="GeneID" id="107921561"/>
<dbReference type="KEGG" id="ghi:107921561"/>
<dbReference type="AlphaFoldDB" id="A0A1U8KWU1"/>
<dbReference type="PaxDb" id="3635-A0A1U8KWU1"/>
<evidence type="ECO:0000313" key="2">
    <source>
        <dbReference type="Proteomes" id="UP000818029"/>
    </source>
</evidence>
<reference evidence="2" key="1">
    <citation type="journal article" date="2020" name="Nat. Genet.">
        <title>Genomic diversifications of five Gossypium allopolyploid species and their impact on cotton improvement.</title>
        <authorList>
            <person name="Chen Z.J."/>
            <person name="Sreedasyam A."/>
            <person name="Ando A."/>
            <person name="Song Q."/>
            <person name="De Santiago L.M."/>
            <person name="Hulse-Kemp A.M."/>
            <person name="Ding M."/>
            <person name="Ye W."/>
            <person name="Kirkbride R.C."/>
            <person name="Jenkins J."/>
            <person name="Plott C."/>
            <person name="Lovell J."/>
            <person name="Lin Y.M."/>
            <person name="Vaughn R."/>
            <person name="Liu B."/>
            <person name="Simpson S."/>
            <person name="Scheffler B.E."/>
            <person name="Wen L."/>
            <person name="Saski C.A."/>
            <person name="Grover C.E."/>
            <person name="Hu G."/>
            <person name="Conover J.L."/>
            <person name="Carlson J.W."/>
            <person name="Shu S."/>
            <person name="Boston L.B."/>
            <person name="Williams M."/>
            <person name="Peterson D.G."/>
            <person name="McGee K."/>
            <person name="Jones D.C."/>
            <person name="Wendel J.F."/>
            <person name="Stelly D.M."/>
            <person name="Grimwood J."/>
            <person name="Schmutz J."/>
        </authorList>
    </citation>
    <scope>NUCLEOTIDE SEQUENCE [LARGE SCALE GENOMIC DNA]</scope>
    <source>
        <strain evidence="2">cv. TM-1</strain>
    </source>
</reference>
<evidence type="ECO:0000313" key="3">
    <source>
        <dbReference type="RefSeq" id="XP_016706890.1"/>
    </source>
</evidence>
<dbReference type="RefSeq" id="XP_016706890.1">
    <property type="nucleotide sequence ID" value="XM_016851401.1"/>
</dbReference>
<dbReference type="Pfam" id="PF14223">
    <property type="entry name" value="Retrotran_gag_2"/>
    <property type="match status" value="1"/>
</dbReference>